<dbReference type="EMBL" id="JAAIVB010000078">
    <property type="protein sequence ID" value="NEX64105.1"/>
    <property type="molecule type" value="Genomic_DNA"/>
</dbReference>
<accession>A0A6B3SX62</accession>
<proteinExistence type="predicted"/>
<organism evidence="1 2">
    <name type="scientific">Noviherbaspirillum galbum</name>
    <dbReference type="NCBI Taxonomy" id="2709383"/>
    <lineage>
        <taxon>Bacteria</taxon>
        <taxon>Pseudomonadati</taxon>
        <taxon>Pseudomonadota</taxon>
        <taxon>Betaproteobacteria</taxon>
        <taxon>Burkholderiales</taxon>
        <taxon>Oxalobacteraceae</taxon>
        <taxon>Noviherbaspirillum</taxon>
    </lineage>
</organism>
<dbReference type="Proteomes" id="UP000482155">
    <property type="component" value="Unassembled WGS sequence"/>
</dbReference>
<comment type="caution">
    <text evidence="1">The sequence shown here is derived from an EMBL/GenBank/DDBJ whole genome shotgun (WGS) entry which is preliminary data.</text>
</comment>
<gene>
    <name evidence="1" type="ORF">G3574_23730</name>
</gene>
<sequence>MDIEFNDAGNVETNGTGWLVGFGPWLQDAATGPALRYMPQDACARSLCVKWMRHVKGDPLGSGKPVSEGRTISFLVSETGRFRLQFSPEPGFPEGQVVEHVLEKQGQFSAWGEGVYHRWFVDEDCTILTLRWIPG</sequence>
<evidence type="ECO:0000313" key="2">
    <source>
        <dbReference type="Proteomes" id="UP000482155"/>
    </source>
</evidence>
<reference evidence="1 2" key="1">
    <citation type="submission" date="2020-02" db="EMBL/GenBank/DDBJ databases">
        <authorList>
            <person name="Kim M.K."/>
        </authorList>
    </citation>
    <scope>NUCLEOTIDE SEQUENCE [LARGE SCALE GENOMIC DNA]</scope>
    <source>
        <strain evidence="1 2">17J57-3</strain>
    </source>
</reference>
<keyword evidence="2" id="KW-1185">Reference proteome</keyword>
<dbReference type="RefSeq" id="WP_163968024.1">
    <property type="nucleotide sequence ID" value="NZ_JAAIVB010000078.1"/>
</dbReference>
<evidence type="ECO:0000313" key="1">
    <source>
        <dbReference type="EMBL" id="NEX64105.1"/>
    </source>
</evidence>
<name>A0A6B3SX62_9BURK</name>
<protein>
    <submittedName>
        <fullName evidence="1">Uncharacterized protein</fullName>
    </submittedName>
</protein>
<dbReference type="AlphaFoldDB" id="A0A6B3SX62"/>